<protein>
    <submittedName>
        <fullName evidence="3">Uncharacterized protein</fullName>
    </submittedName>
</protein>
<name>A0AAU9I944_9CILI</name>
<keyword evidence="1" id="KW-0433">Leucine-rich repeat</keyword>
<sequence>MSILNFSRQNLKELELEDEDAAYLNASNNLIASTWGIHLMVNLREVDFSYNLIRQIEGWGYLSQLEIIDMSHNCLASTFGLRSCIKVHTLLLRGNFLRGIEGLEGMKELKYLDVSHNQLNDVFASIRPLSLNAKLQSLFLEGNPLPAYRQYCYSMLQSLALLDGVPTPPSNANNKPGSLRSCYSIKKRPVQEKGSKVLTQRCRSAFSTSRNQEFYEPRHATSRKII</sequence>
<organism evidence="3 4">
    <name type="scientific">Blepharisma stoltei</name>
    <dbReference type="NCBI Taxonomy" id="1481888"/>
    <lineage>
        <taxon>Eukaryota</taxon>
        <taxon>Sar</taxon>
        <taxon>Alveolata</taxon>
        <taxon>Ciliophora</taxon>
        <taxon>Postciliodesmatophora</taxon>
        <taxon>Heterotrichea</taxon>
        <taxon>Heterotrichida</taxon>
        <taxon>Blepharismidae</taxon>
        <taxon>Blepharisma</taxon>
    </lineage>
</organism>
<reference evidence="3" key="1">
    <citation type="submission" date="2021-09" db="EMBL/GenBank/DDBJ databases">
        <authorList>
            <consortium name="AG Swart"/>
            <person name="Singh M."/>
            <person name="Singh A."/>
            <person name="Seah K."/>
            <person name="Emmerich C."/>
        </authorList>
    </citation>
    <scope>NUCLEOTIDE SEQUENCE</scope>
    <source>
        <strain evidence="3">ATCC30299</strain>
    </source>
</reference>
<evidence type="ECO:0000256" key="1">
    <source>
        <dbReference type="ARBA" id="ARBA00022614"/>
    </source>
</evidence>
<accession>A0AAU9I944</accession>
<dbReference type="Gene3D" id="3.80.10.10">
    <property type="entry name" value="Ribonuclease Inhibitor"/>
    <property type="match status" value="1"/>
</dbReference>
<dbReference type="GO" id="GO:0005737">
    <property type="term" value="C:cytoplasm"/>
    <property type="evidence" value="ECO:0007669"/>
    <property type="project" value="TreeGrafter"/>
</dbReference>
<keyword evidence="2" id="KW-0677">Repeat</keyword>
<dbReference type="SUPFAM" id="SSF52075">
    <property type="entry name" value="Outer arm dynein light chain 1"/>
    <property type="match status" value="1"/>
</dbReference>
<evidence type="ECO:0000313" key="4">
    <source>
        <dbReference type="Proteomes" id="UP001162131"/>
    </source>
</evidence>
<dbReference type="EMBL" id="CAJZBQ010000002">
    <property type="protein sequence ID" value="CAG9310470.1"/>
    <property type="molecule type" value="Genomic_DNA"/>
</dbReference>
<evidence type="ECO:0000313" key="3">
    <source>
        <dbReference type="EMBL" id="CAG9310470.1"/>
    </source>
</evidence>
<dbReference type="AlphaFoldDB" id="A0AAU9I944"/>
<dbReference type="Proteomes" id="UP001162131">
    <property type="component" value="Unassembled WGS sequence"/>
</dbReference>
<keyword evidence="4" id="KW-1185">Reference proteome</keyword>
<dbReference type="PROSITE" id="PS51450">
    <property type="entry name" value="LRR"/>
    <property type="match status" value="1"/>
</dbReference>
<comment type="caution">
    <text evidence="3">The sequence shown here is derived from an EMBL/GenBank/DDBJ whole genome shotgun (WGS) entry which is preliminary data.</text>
</comment>
<proteinExistence type="predicted"/>
<dbReference type="Pfam" id="PF00560">
    <property type="entry name" value="LRR_1"/>
    <property type="match status" value="1"/>
</dbReference>
<evidence type="ECO:0000256" key="2">
    <source>
        <dbReference type="ARBA" id="ARBA00022737"/>
    </source>
</evidence>
<dbReference type="InterPro" id="IPR001611">
    <property type="entry name" value="Leu-rich_rpt"/>
</dbReference>
<dbReference type="InterPro" id="IPR032675">
    <property type="entry name" value="LRR_dom_sf"/>
</dbReference>
<dbReference type="PANTHER" id="PTHR15454">
    <property type="entry name" value="NISCHARIN RELATED"/>
    <property type="match status" value="1"/>
</dbReference>
<gene>
    <name evidence="3" type="ORF">BSTOLATCC_MIC1315</name>
</gene>